<name>A0A0J9ETY0_AJEDA</name>
<accession>A0A0J9ETY0</accession>
<sequence length="159" mass="17710">SSHIDRSMFIDNNELNIESLIKNLKNVIIKKLSILYIVRSLTSLSASSATSFSTAFFSISFSTTLSQSSTLVSVSGSLTLTISVLIILSLTTSAFTTVFVTSSSHFKKILQRLSELCFSRITLSFNSIKIINICVFRNKNMNIILFYICECEAYTSCLR</sequence>
<dbReference type="EMBL" id="GG749491">
    <property type="protein sequence ID" value="KMW68615.1"/>
    <property type="molecule type" value="Genomic_DNA"/>
</dbReference>
<feature type="non-terminal residue" evidence="2">
    <location>
        <position position="159"/>
    </location>
</feature>
<keyword evidence="1" id="KW-0812">Transmembrane</keyword>
<feature type="non-terminal residue" evidence="2">
    <location>
        <position position="1"/>
    </location>
</feature>
<organism evidence="2">
    <name type="scientific">Ajellomyces dermatitidis (strain ATCC 18188 / CBS 674.68)</name>
    <name type="common">Blastomyces dermatitidis</name>
    <dbReference type="NCBI Taxonomy" id="653446"/>
    <lineage>
        <taxon>Eukaryota</taxon>
        <taxon>Fungi</taxon>
        <taxon>Dikarya</taxon>
        <taxon>Ascomycota</taxon>
        <taxon>Pezizomycotina</taxon>
        <taxon>Eurotiomycetes</taxon>
        <taxon>Eurotiomycetidae</taxon>
        <taxon>Onygenales</taxon>
        <taxon>Ajellomycetaceae</taxon>
        <taxon>Blastomyces</taxon>
    </lineage>
</organism>
<keyword evidence="1" id="KW-0472">Membrane</keyword>
<reference evidence="2" key="1">
    <citation type="submission" date="2010-03" db="EMBL/GenBank/DDBJ databases">
        <title>Annotation of Blastomyces dermatitidis strain ATCC 18188.</title>
        <authorList>
            <consortium name="The Broad Institute Genome Sequencing Platform"/>
            <consortium name="Broad Institute Genome Sequencing Center for Infectious Disease."/>
            <person name="Cuomo C."/>
            <person name="Klein B."/>
            <person name="Sullivan T."/>
            <person name="Heitman J."/>
            <person name="Young S."/>
            <person name="Zeng Q."/>
            <person name="Gargeya S."/>
            <person name="Alvarado L."/>
            <person name="Berlin A.M."/>
            <person name="Chapman S.B."/>
            <person name="Chen Z."/>
            <person name="Freedman E."/>
            <person name="Gellesch M."/>
            <person name="Goldberg J."/>
            <person name="Griggs A."/>
            <person name="Gujja S."/>
            <person name="Heilman E."/>
            <person name="Heiman D."/>
            <person name="Howarth C."/>
            <person name="Mehta T."/>
            <person name="Neiman D."/>
            <person name="Pearson M."/>
            <person name="Roberts A."/>
            <person name="Saif S."/>
            <person name="Shea T."/>
            <person name="Shenoy N."/>
            <person name="Sisk P."/>
            <person name="Stolte C."/>
            <person name="Sykes S."/>
            <person name="White J."/>
            <person name="Yandava C."/>
            <person name="Haas B."/>
            <person name="Nusbaum C."/>
            <person name="Birren B."/>
        </authorList>
    </citation>
    <scope>NUCLEOTIDE SEQUENCE</scope>
    <source>
        <strain evidence="2">ATCC 18188</strain>
    </source>
</reference>
<dbReference type="AlphaFoldDB" id="A0A0J9ETY0"/>
<evidence type="ECO:0000313" key="2">
    <source>
        <dbReference type="EMBL" id="KMW68615.1"/>
    </source>
</evidence>
<gene>
    <name evidence="2" type="ORF">BDDG_12920</name>
</gene>
<protein>
    <submittedName>
        <fullName evidence="2">Uncharacterized protein</fullName>
    </submittedName>
</protein>
<feature type="transmembrane region" description="Helical" evidence="1">
    <location>
        <begin position="34"/>
        <end position="59"/>
    </location>
</feature>
<evidence type="ECO:0000256" key="1">
    <source>
        <dbReference type="SAM" id="Phobius"/>
    </source>
</evidence>
<dbReference type="Proteomes" id="UP000007802">
    <property type="component" value="Unassembled WGS sequence"/>
</dbReference>
<proteinExistence type="predicted"/>
<feature type="transmembrane region" description="Helical" evidence="1">
    <location>
        <begin position="79"/>
        <end position="102"/>
    </location>
</feature>
<keyword evidence="1" id="KW-1133">Transmembrane helix</keyword>